<dbReference type="InterPro" id="IPR050743">
    <property type="entry name" value="2-oxoacid_DH_E2_comp"/>
</dbReference>
<evidence type="ECO:0000256" key="6">
    <source>
        <dbReference type="ARBA" id="ARBA00022946"/>
    </source>
</evidence>
<evidence type="ECO:0000256" key="9">
    <source>
        <dbReference type="ARBA" id="ARBA00051775"/>
    </source>
</evidence>
<dbReference type="OrthoDB" id="15567at2759"/>
<dbReference type="GO" id="GO:0045333">
    <property type="term" value="P:cellular respiration"/>
    <property type="evidence" value="ECO:0007669"/>
    <property type="project" value="UniProtKB-ARBA"/>
</dbReference>
<dbReference type="InterPro" id="IPR036625">
    <property type="entry name" value="E3-bd_dom_sf"/>
</dbReference>
<keyword evidence="4 10" id="KW-0808">Transferase</keyword>
<evidence type="ECO:0000256" key="10">
    <source>
        <dbReference type="RuleBase" id="RU003423"/>
    </source>
</evidence>
<dbReference type="InterPro" id="IPR011053">
    <property type="entry name" value="Single_hybrid_motif"/>
</dbReference>
<dbReference type="Proteomes" id="UP000809789">
    <property type="component" value="Unassembled WGS sequence"/>
</dbReference>
<dbReference type="EC" id="2.3.1.-" evidence="10"/>
<dbReference type="FunFam" id="2.40.50.100:FF:000013">
    <property type="entry name" value="Dihydrolipoamide acetyltransferase component of pyruvate dehydrogenase complex"/>
    <property type="match status" value="1"/>
</dbReference>
<protein>
    <recommendedName>
        <fullName evidence="10">Dihydrolipoamide acetyltransferase component of pyruvate dehydrogenase complex</fullName>
        <ecNumber evidence="10">2.3.1.-</ecNumber>
    </recommendedName>
</protein>
<dbReference type="GO" id="GO:0043754">
    <property type="term" value="F:dihydrolipoamide branched chain acyltransferase activity"/>
    <property type="evidence" value="ECO:0007669"/>
    <property type="project" value="UniProtKB-EC"/>
</dbReference>
<comment type="subcellular location">
    <subcellularLocation>
        <location evidence="2">Mitochondrion matrix</location>
    </subcellularLocation>
</comment>
<dbReference type="AlphaFoldDB" id="A0A8K0L1W8"/>
<gene>
    <name evidence="14" type="ORF">KVT40_005864</name>
</gene>
<keyword evidence="6" id="KW-0809">Transit peptide</keyword>
<feature type="compositionally biased region" description="Low complexity" evidence="11">
    <location>
        <begin position="151"/>
        <end position="166"/>
    </location>
</feature>
<evidence type="ECO:0000256" key="5">
    <source>
        <dbReference type="ARBA" id="ARBA00022823"/>
    </source>
</evidence>
<keyword evidence="8 10" id="KW-0012">Acyltransferase</keyword>
<dbReference type="Gene3D" id="2.40.50.100">
    <property type="match status" value="1"/>
</dbReference>
<feature type="domain" description="Peripheral subunit-binding (PSBD)" evidence="13">
    <location>
        <begin position="180"/>
        <end position="217"/>
    </location>
</feature>
<dbReference type="InterPro" id="IPR000089">
    <property type="entry name" value="Biotin_lipoyl"/>
</dbReference>
<dbReference type="Gene3D" id="4.10.320.10">
    <property type="entry name" value="E3-binding domain"/>
    <property type="match status" value="1"/>
</dbReference>
<feature type="compositionally biased region" description="Basic and acidic residues" evidence="11">
    <location>
        <begin position="199"/>
        <end position="215"/>
    </location>
</feature>
<dbReference type="Pfam" id="PF00364">
    <property type="entry name" value="Biotin_lipoyl"/>
    <property type="match status" value="1"/>
</dbReference>
<evidence type="ECO:0000256" key="11">
    <source>
        <dbReference type="SAM" id="MobiDB-lite"/>
    </source>
</evidence>
<dbReference type="CDD" id="cd06849">
    <property type="entry name" value="lipoyl_domain"/>
    <property type="match status" value="1"/>
</dbReference>
<keyword evidence="15" id="KW-1185">Reference proteome</keyword>
<dbReference type="FunFam" id="3.30.559.10:FF:000007">
    <property type="entry name" value="Dihydrolipoamide acetyltransferase component of pyruvate dehydrogenase complex"/>
    <property type="match status" value="1"/>
</dbReference>
<dbReference type="SUPFAM" id="SSF51230">
    <property type="entry name" value="Single hybrid motif"/>
    <property type="match status" value="1"/>
</dbReference>
<dbReference type="SUPFAM" id="SSF47005">
    <property type="entry name" value="Peripheral subunit-binding domain of 2-oxo acid dehydrogenase complex"/>
    <property type="match status" value="1"/>
</dbReference>
<evidence type="ECO:0000259" key="13">
    <source>
        <dbReference type="PROSITE" id="PS51826"/>
    </source>
</evidence>
<comment type="similarity">
    <text evidence="3 10">Belongs to the 2-oxoacid dehydrogenase family.</text>
</comment>
<dbReference type="PROSITE" id="PS00189">
    <property type="entry name" value="LIPOYL"/>
    <property type="match status" value="1"/>
</dbReference>
<name>A0A8K0L1W8_9PEZI</name>
<keyword evidence="7" id="KW-0496">Mitochondrion</keyword>
<dbReference type="Pfam" id="PF02817">
    <property type="entry name" value="E3_binding"/>
    <property type="match status" value="1"/>
</dbReference>
<dbReference type="InterPro" id="IPR004167">
    <property type="entry name" value="PSBD"/>
</dbReference>
<dbReference type="Gene3D" id="3.30.559.10">
    <property type="entry name" value="Chloramphenicol acetyltransferase-like domain"/>
    <property type="match status" value="1"/>
</dbReference>
<evidence type="ECO:0000313" key="14">
    <source>
        <dbReference type="EMBL" id="KAG8626919.1"/>
    </source>
</evidence>
<evidence type="ECO:0000313" key="15">
    <source>
        <dbReference type="Proteomes" id="UP000809789"/>
    </source>
</evidence>
<dbReference type="GO" id="GO:0005829">
    <property type="term" value="C:cytosol"/>
    <property type="evidence" value="ECO:0007669"/>
    <property type="project" value="UniProtKB-ARBA"/>
</dbReference>
<dbReference type="GO" id="GO:0031405">
    <property type="term" value="F:lipoic acid binding"/>
    <property type="evidence" value="ECO:0007669"/>
    <property type="project" value="TreeGrafter"/>
</dbReference>
<proteinExistence type="inferred from homology"/>
<dbReference type="GO" id="GO:0016407">
    <property type="term" value="F:acetyltransferase activity"/>
    <property type="evidence" value="ECO:0007669"/>
    <property type="project" value="TreeGrafter"/>
</dbReference>
<keyword evidence="5 10" id="KW-0450">Lipoyl</keyword>
<evidence type="ECO:0000256" key="2">
    <source>
        <dbReference type="ARBA" id="ARBA00004305"/>
    </source>
</evidence>
<accession>A0A8K0L1W8</accession>
<reference evidence="14" key="1">
    <citation type="submission" date="2021-07" db="EMBL/GenBank/DDBJ databases">
        <title>Elsinoe batatas strain:CRI-CJ2 Genome sequencing and assembly.</title>
        <authorList>
            <person name="Huang L."/>
        </authorList>
    </citation>
    <scope>NUCLEOTIDE SEQUENCE</scope>
    <source>
        <strain evidence="14">CRI-CJ2</strain>
    </source>
</reference>
<dbReference type="PROSITE" id="PS50968">
    <property type="entry name" value="BIOTINYL_LIPOYL"/>
    <property type="match status" value="1"/>
</dbReference>
<evidence type="ECO:0000256" key="8">
    <source>
        <dbReference type="ARBA" id="ARBA00023315"/>
    </source>
</evidence>
<dbReference type="InterPro" id="IPR023213">
    <property type="entry name" value="CAT-like_dom_sf"/>
</dbReference>
<evidence type="ECO:0000256" key="7">
    <source>
        <dbReference type="ARBA" id="ARBA00023128"/>
    </source>
</evidence>
<feature type="region of interest" description="Disordered" evidence="11">
    <location>
        <begin position="126"/>
        <end position="186"/>
    </location>
</feature>
<organism evidence="14 15">
    <name type="scientific">Elsinoe batatas</name>
    <dbReference type="NCBI Taxonomy" id="2601811"/>
    <lineage>
        <taxon>Eukaryota</taxon>
        <taxon>Fungi</taxon>
        <taxon>Dikarya</taxon>
        <taxon>Ascomycota</taxon>
        <taxon>Pezizomycotina</taxon>
        <taxon>Dothideomycetes</taxon>
        <taxon>Dothideomycetidae</taxon>
        <taxon>Myriangiales</taxon>
        <taxon>Elsinoaceae</taxon>
        <taxon>Elsinoe</taxon>
    </lineage>
</organism>
<comment type="cofactor">
    <cofactor evidence="1 10">
        <name>(R)-lipoate</name>
        <dbReference type="ChEBI" id="CHEBI:83088"/>
    </cofactor>
</comment>
<dbReference type="InterPro" id="IPR001078">
    <property type="entry name" value="2-oxoacid_DH_actylTfrase"/>
</dbReference>
<evidence type="ECO:0000256" key="1">
    <source>
        <dbReference type="ARBA" id="ARBA00001938"/>
    </source>
</evidence>
<evidence type="ECO:0000256" key="4">
    <source>
        <dbReference type="ARBA" id="ARBA00022679"/>
    </source>
</evidence>
<dbReference type="PANTHER" id="PTHR43178">
    <property type="entry name" value="DIHYDROLIPOAMIDE ACETYLTRANSFERASE COMPONENT OF PYRUVATE DEHYDROGENASE COMPLEX"/>
    <property type="match status" value="1"/>
</dbReference>
<feature type="domain" description="Lipoyl-binding" evidence="12">
    <location>
        <begin position="43"/>
        <end position="118"/>
    </location>
</feature>
<dbReference type="InterPro" id="IPR003016">
    <property type="entry name" value="2-oxoA_DH_lipoyl-BS"/>
</dbReference>
<dbReference type="PANTHER" id="PTHR43178:SF5">
    <property type="entry name" value="LIPOAMIDE ACYLTRANSFERASE COMPONENT OF BRANCHED-CHAIN ALPHA-KETO ACID DEHYDROGENASE COMPLEX, MITOCHONDRIAL"/>
    <property type="match status" value="1"/>
</dbReference>
<feature type="region of interest" description="Disordered" evidence="11">
    <location>
        <begin position="199"/>
        <end position="242"/>
    </location>
</feature>
<comment type="catalytic activity">
    <reaction evidence="9">
        <text>N(6)-[(R)-dihydrolipoyl]-L-lysyl-[protein] + 2-methylpropanoyl-CoA = N(6)-[(R)-S(8)-2-methylpropanoyldihydrolipoyl]-L-lysyl-[protein] + CoA</text>
        <dbReference type="Rhea" id="RHEA:18865"/>
        <dbReference type="Rhea" id="RHEA-COMP:10475"/>
        <dbReference type="Rhea" id="RHEA-COMP:10497"/>
        <dbReference type="ChEBI" id="CHEBI:57287"/>
        <dbReference type="ChEBI" id="CHEBI:57338"/>
        <dbReference type="ChEBI" id="CHEBI:83100"/>
        <dbReference type="ChEBI" id="CHEBI:83142"/>
        <dbReference type="EC" id="2.3.1.168"/>
    </reaction>
    <physiologicalReaction direction="left-to-right" evidence="9">
        <dbReference type="Rhea" id="RHEA:18866"/>
    </physiologicalReaction>
</comment>
<sequence length="473" mass="51060">MSVCRACRTALHARTTSSLSRNAGPGPGQVKRAFHASRRWDVVKPFLLADIGEGTRECQIIQWFVQPGARVEQFDKICEVQSDKTATDITSPFDGVIKKLHYEADDMAIVGKPLVDIDIQSDISPADEAKLGGAGDATSKEGEKVENNGSTPDVVAEATATDTTSVRGLPSRNNGQHKSLATPAVRHLSKELNVRIEDVEGTGKDGRVTKEDVHKFANGSSQTTSPTPTPQPISRPSAEDRQVSLTPIQSAMFKTMTRSLSIPHFLYTMTVDMSPLTRLRTLINSSRDKSTRITPLPFMLKAVSLAFQHHPILNSHLDTSDPKKPQLTYRGTHDFGIAVDTPNGLVVPVIRNVQGQSVAELAISIKAMSEKAQAGKLQKEDLSGATFTVSNIGSIGGGVVAPVIVEPQVGIVGVGRSKVVPAFGENGELVRKEELVLSWSADHRVVDGAEAARAAERVKGYLERVESWALELR</sequence>
<dbReference type="PROSITE" id="PS51826">
    <property type="entry name" value="PSBD"/>
    <property type="match status" value="1"/>
</dbReference>
<dbReference type="GO" id="GO:0005759">
    <property type="term" value="C:mitochondrial matrix"/>
    <property type="evidence" value="ECO:0007669"/>
    <property type="project" value="UniProtKB-SubCell"/>
</dbReference>
<dbReference type="EMBL" id="JAESVG020000006">
    <property type="protein sequence ID" value="KAG8626919.1"/>
    <property type="molecule type" value="Genomic_DNA"/>
</dbReference>
<dbReference type="SUPFAM" id="SSF52777">
    <property type="entry name" value="CoA-dependent acyltransferases"/>
    <property type="match status" value="1"/>
</dbReference>
<comment type="caution">
    <text evidence="14">The sequence shown here is derived from an EMBL/GenBank/DDBJ whole genome shotgun (WGS) entry which is preliminary data.</text>
</comment>
<evidence type="ECO:0000259" key="12">
    <source>
        <dbReference type="PROSITE" id="PS50968"/>
    </source>
</evidence>
<dbReference type="Pfam" id="PF00198">
    <property type="entry name" value="2-oxoacid_dh"/>
    <property type="match status" value="1"/>
</dbReference>
<dbReference type="FunFam" id="4.10.320.10:FF:000002">
    <property type="entry name" value="Dihydrolipoamide acetyltransferase component of pyruvate dehydrogenase complex"/>
    <property type="match status" value="1"/>
</dbReference>
<evidence type="ECO:0000256" key="3">
    <source>
        <dbReference type="ARBA" id="ARBA00007317"/>
    </source>
</evidence>